<name>A0A5M3MEW4_CONPW</name>
<sequence>MAPPPIAEGVGRLGTDRKAGAHAGDCVESGWWWPEDNKAKKIVWVEANIAIMYKRIGRLLTNGWWALGMVTALWMLVTIVWRSAEAMGVGERDEVQEVPWSRAWARDYGLGMETAVRGKEPGLGASAQMDMFYMGVTRECSQLASMDPDALVPMKAKALPVPFWAAWVAWLLLADIQSCKSSISTILNTSGTNSKSRREKIIKELIVIVCLFYLRKAKDWMYHVAKRVKLHGHKFHPVRELTVKEDLAQMTKLKLE</sequence>
<evidence type="ECO:0000313" key="3">
    <source>
        <dbReference type="Proteomes" id="UP000053558"/>
    </source>
</evidence>
<keyword evidence="3" id="KW-1185">Reference proteome</keyword>
<feature type="transmembrane region" description="Helical" evidence="1">
    <location>
        <begin position="63"/>
        <end position="81"/>
    </location>
</feature>
<dbReference type="RefSeq" id="XP_007771887.1">
    <property type="nucleotide sequence ID" value="XM_007773697.1"/>
</dbReference>
<dbReference type="GeneID" id="19209386"/>
<organism evidence="2 3">
    <name type="scientific">Coniophora puteana (strain RWD-64-598)</name>
    <name type="common">Brown rot fungus</name>
    <dbReference type="NCBI Taxonomy" id="741705"/>
    <lineage>
        <taxon>Eukaryota</taxon>
        <taxon>Fungi</taxon>
        <taxon>Dikarya</taxon>
        <taxon>Basidiomycota</taxon>
        <taxon>Agaricomycotina</taxon>
        <taxon>Agaricomycetes</taxon>
        <taxon>Agaricomycetidae</taxon>
        <taxon>Boletales</taxon>
        <taxon>Coniophorineae</taxon>
        <taxon>Coniophoraceae</taxon>
        <taxon>Coniophora</taxon>
    </lineage>
</organism>
<evidence type="ECO:0000313" key="2">
    <source>
        <dbReference type="EMBL" id="EIW77809.1"/>
    </source>
</evidence>
<dbReference type="KEGG" id="cput:CONPUDRAFT_75600"/>
<keyword evidence="1" id="KW-0812">Transmembrane</keyword>
<proteinExistence type="predicted"/>
<dbReference type="Proteomes" id="UP000053558">
    <property type="component" value="Unassembled WGS sequence"/>
</dbReference>
<keyword evidence="1" id="KW-0472">Membrane</keyword>
<dbReference type="AlphaFoldDB" id="A0A5M3MEW4"/>
<evidence type="ECO:0000256" key="1">
    <source>
        <dbReference type="SAM" id="Phobius"/>
    </source>
</evidence>
<reference evidence="3" key="1">
    <citation type="journal article" date="2012" name="Science">
        <title>The Paleozoic origin of enzymatic lignin decomposition reconstructed from 31 fungal genomes.</title>
        <authorList>
            <person name="Floudas D."/>
            <person name="Binder M."/>
            <person name="Riley R."/>
            <person name="Barry K."/>
            <person name="Blanchette R.A."/>
            <person name="Henrissat B."/>
            <person name="Martinez A.T."/>
            <person name="Otillar R."/>
            <person name="Spatafora J.W."/>
            <person name="Yadav J.S."/>
            <person name="Aerts A."/>
            <person name="Benoit I."/>
            <person name="Boyd A."/>
            <person name="Carlson A."/>
            <person name="Copeland A."/>
            <person name="Coutinho P.M."/>
            <person name="de Vries R.P."/>
            <person name="Ferreira P."/>
            <person name="Findley K."/>
            <person name="Foster B."/>
            <person name="Gaskell J."/>
            <person name="Glotzer D."/>
            <person name="Gorecki P."/>
            <person name="Heitman J."/>
            <person name="Hesse C."/>
            <person name="Hori C."/>
            <person name="Igarashi K."/>
            <person name="Jurgens J.A."/>
            <person name="Kallen N."/>
            <person name="Kersten P."/>
            <person name="Kohler A."/>
            <person name="Kuees U."/>
            <person name="Kumar T.K.A."/>
            <person name="Kuo A."/>
            <person name="LaButti K."/>
            <person name="Larrondo L.F."/>
            <person name="Lindquist E."/>
            <person name="Ling A."/>
            <person name="Lombard V."/>
            <person name="Lucas S."/>
            <person name="Lundell T."/>
            <person name="Martin R."/>
            <person name="McLaughlin D.J."/>
            <person name="Morgenstern I."/>
            <person name="Morin E."/>
            <person name="Murat C."/>
            <person name="Nagy L.G."/>
            <person name="Nolan M."/>
            <person name="Ohm R.A."/>
            <person name="Patyshakuliyeva A."/>
            <person name="Rokas A."/>
            <person name="Ruiz-Duenas F.J."/>
            <person name="Sabat G."/>
            <person name="Salamov A."/>
            <person name="Samejima M."/>
            <person name="Schmutz J."/>
            <person name="Slot J.C."/>
            <person name="St John F."/>
            <person name="Stenlid J."/>
            <person name="Sun H."/>
            <person name="Sun S."/>
            <person name="Syed K."/>
            <person name="Tsang A."/>
            <person name="Wiebenga A."/>
            <person name="Young D."/>
            <person name="Pisabarro A."/>
            <person name="Eastwood D.C."/>
            <person name="Martin F."/>
            <person name="Cullen D."/>
            <person name="Grigoriev I.V."/>
            <person name="Hibbett D.S."/>
        </authorList>
    </citation>
    <scope>NUCLEOTIDE SEQUENCE [LARGE SCALE GENOMIC DNA]</scope>
    <source>
        <strain evidence="3">RWD-64-598 SS2</strain>
    </source>
</reference>
<dbReference type="EMBL" id="JH711583">
    <property type="protein sequence ID" value="EIW77809.1"/>
    <property type="molecule type" value="Genomic_DNA"/>
</dbReference>
<accession>A0A5M3MEW4</accession>
<gene>
    <name evidence="2" type="ORF">CONPUDRAFT_75600</name>
</gene>
<comment type="caution">
    <text evidence="2">The sequence shown here is derived from an EMBL/GenBank/DDBJ whole genome shotgun (WGS) entry which is preliminary data.</text>
</comment>
<protein>
    <submittedName>
        <fullName evidence="2">Uncharacterized protein</fullName>
    </submittedName>
</protein>
<keyword evidence="1" id="KW-1133">Transmembrane helix</keyword>